<dbReference type="Pfam" id="PF16161">
    <property type="entry name" value="DUF4867"/>
    <property type="match status" value="1"/>
</dbReference>
<dbReference type="AlphaFoldDB" id="A0A9D2B8N2"/>
<organism evidence="1 2">
    <name type="scientific">Candidatus Anaerotruncus excrementipullorum</name>
    <dbReference type="NCBI Taxonomy" id="2838465"/>
    <lineage>
        <taxon>Bacteria</taxon>
        <taxon>Bacillati</taxon>
        <taxon>Bacillota</taxon>
        <taxon>Clostridia</taxon>
        <taxon>Eubacteriales</taxon>
        <taxon>Oscillospiraceae</taxon>
        <taxon>Anaerotruncus</taxon>
    </lineage>
</organism>
<gene>
    <name evidence="1" type="ORF">H9736_08855</name>
</gene>
<dbReference type="SUPFAM" id="SSF51182">
    <property type="entry name" value="RmlC-like cupins"/>
    <property type="match status" value="1"/>
</dbReference>
<proteinExistence type="predicted"/>
<dbReference type="Gene3D" id="2.60.120.480">
    <property type="entry name" value="Ureidoglycolate hydrolase"/>
    <property type="match status" value="1"/>
</dbReference>
<dbReference type="InterPro" id="IPR024060">
    <property type="entry name" value="Ureidoglycolate_lyase_dom_sf"/>
</dbReference>
<dbReference type="Proteomes" id="UP000886800">
    <property type="component" value="Unassembled WGS sequence"/>
</dbReference>
<reference evidence="1" key="1">
    <citation type="journal article" date="2021" name="PeerJ">
        <title>Extensive microbial diversity within the chicken gut microbiome revealed by metagenomics and culture.</title>
        <authorList>
            <person name="Gilroy R."/>
            <person name="Ravi A."/>
            <person name="Getino M."/>
            <person name="Pursley I."/>
            <person name="Horton D.L."/>
            <person name="Alikhan N.F."/>
            <person name="Baker D."/>
            <person name="Gharbi K."/>
            <person name="Hall N."/>
            <person name="Watson M."/>
            <person name="Adriaenssens E.M."/>
            <person name="Foster-Nyarko E."/>
            <person name="Jarju S."/>
            <person name="Secka A."/>
            <person name="Antonio M."/>
            <person name="Oren A."/>
            <person name="Chaudhuri R.R."/>
            <person name="La Ragione R."/>
            <person name="Hildebrand F."/>
            <person name="Pallen M.J."/>
        </authorList>
    </citation>
    <scope>NUCLEOTIDE SEQUENCE</scope>
    <source>
        <strain evidence="1">CHK188-5543</strain>
    </source>
</reference>
<accession>A0A9D2B8N2</accession>
<comment type="caution">
    <text evidence="1">The sequence shown here is derived from an EMBL/GenBank/DDBJ whole genome shotgun (WGS) entry which is preliminary data.</text>
</comment>
<dbReference type="InterPro" id="IPR011051">
    <property type="entry name" value="RmlC_Cupin_sf"/>
</dbReference>
<dbReference type="InterPro" id="IPR032358">
    <property type="entry name" value="DUF4867"/>
</dbReference>
<dbReference type="GO" id="GO:0004848">
    <property type="term" value="F:ureidoglycolate hydrolase activity"/>
    <property type="evidence" value="ECO:0007669"/>
    <property type="project" value="InterPro"/>
</dbReference>
<dbReference type="EMBL" id="DXES01000186">
    <property type="protein sequence ID" value="HIX66342.1"/>
    <property type="molecule type" value="Genomic_DNA"/>
</dbReference>
<evidence type="ECO:0000313" key="2">
    <source>
        <dbReference type="Proteomes" id="UP000886800"/>
    </source>
</evidence>
<reference evidence="1" key="2">
    <citation type="submission" date="2021-04" db="EMBL/GenBank/DDBJ databases">
        <authorList>
            <person name="Gilroy R."/>
        </authorList>
    </citation>
    <scope>NUCLEOTIDE SEQUENCE</scope>
    <source>
        <strain evidence="1">CHK188-5543</strain>
    </source>
</reference>
<sequence length="209" mass="22668">MQLQSVFDEAFRPYGKVVEGYDFGPLLQALAATPCPSGGTIYQPSEPTLEALPVFGQLRDRMYGGMPIQIGYCNGHNQKLNCLEYHRDSEVNVTADDMVLLVASLQKVREGRLDTKEVEAFLVPAGTAVELYETTLHYAPATAPGGSGFRVVVVLPRGTNTGLPQGLERVTLEDRLMTACNKWLIAHPDAPEAAQGAFVGLFGENPTVE</sequence>
<name>A0A9D2B8N2_9FIRM</name>
<evidence type="ECO:0000313" key="1">
    <source>
        <dbReference type="EMBL" id="HIX66342.1"/>
    </source>
</evidence>
<protein>
    <submittedName>
        <fullName evidence="1">DUF4867 family protein</fullName>
    </submittedName>
</protein>